<proteinExistence type="predicted"/>
<feature type="region of interest" description="Disordered" evidence="1">
    <location>
        <begin position="169"/>
        <end position="214"/>
    </location>
</feature>
<keyword evidence="3" id="KW-1185">Reference proteome</keyword>
<dbReference type="AlphaFoldDB" id="A0A4R0RJ15"/>
<evidence type="ECO:0000313" key="2">
    <source>
        <dbReference type="EMBL" id="TCD65845.1"/>
    </source>
</evidence>
<feature type="region of interest" description="Disordered" evidence="1">
    <location>
        <begin position="235"/>
        <end position="272"/>
    </location>
</feature>
<accession>A0A4R0RJ15</accession>
<protein>
    <submittedName>
        <fullName evidence="2">Uncharacterized protein</fullName>
    </submittedName>
</protein>
<dbReference type="Proteomes" id="UP000292702">
    <property type="component" value="Unassembled WGS sequence"/>
</dbReference>
<evidence type="ECO:0000256" key="1">
    <source>
        <dbReference type="SAM" id="MobiDB-lite"/>
    </source>
</evidence>
<feature type="region of interest" description="Disordered" evidence="1">
    <location>
        <begin position="382"/>
        <end position="417"/>
    </location>
</feature>
<organism evidence="2 3">
    <name type="scientific">Steccherinum ochraceum</name>
    <dbReference type="NCBI Taxonomy" id="92696"/>
    <lineage>
        <taxon>Eukaryota</taxon>
        <taxon>Fungi</taxon>
        <taxon>Dikarya</taxon>
        <taxon>Basidiomycota</taxon>
        <taxon>Agaricomycotina</taxon>
        <taxon>Agaricomycetes</taxon>
        <taxon>Polyporales</taxon>
        <taxon>Steccherinaceae</taxon>
        <taxon>Steccherinum</taxon>
    </lineage>
</organism>
<evidence type="ECO:0000313" key="3">
    <source>
        <dbReference type="Proteomes" id="UP000292702"/>
    </source>
</evidence>
<name>A0A4R0RJ15_9APHY</name>
<feature type="compositionally biased region" description="Polar residues" evidence="1">
    <location>
        <begin position="171"/>
        <end position="182"/>
    </location>
</feature>
<feature type="compositionally biased region" description="Low complexity" evidence="1">
    <location>
        <begin position="185"/>
        <end position="205"/>
    </location>
</feature>
<sequence length="417" mass="44845">MSFPGHWYFNGEHIPLPNWHGQQYPGPGPTDSVPSTPYYTLLSQEEYQPTAIDSMLGAEYMNGSNMTYADTVGGLPLTGSTVQEYDLGVQTSMGGPASVALGQEQSLPCARPTTPFKNLETALAQCEESVVRQLHDLQIISNSLSAENGQVFETVDNFRARILRRLDDLLPNTSGDNQTSLTVHGGSSAPTSSPVPTGPTSPVSSQAQEDVPRTVAHPCQSHALDAISQQSHYGYTRTAESTASPQIDNSIEAGTRTAVQGDPMVRPQPHDDARGRKLARWNHSVQAIDNNGAKGGMDQEQTEGEGENDKDQKECCDIHLDAGSDAENDPPDDHERMTLDRVQGARTTINVSQAMGSGSCNPPRNPCPASTTSITIQYLMPQPPAARRKCSKSRDRSIGPKSVALGKAKRAPSRARA</sequence>
<comment type="caution">
    <text evidence="2">The sequence shown here is derived from an EMBL/GenBank/DDBJ whole genome shotgun (WGS) entry which is preliminary data.</text>
</comment>
<gene>
    <name evidence="2" type="ORF">EIP91_002151</name>
</gene>
<reference evidence="2 3" key="1">
    <citation type="submission" date="2018-11" db="EMBL/GenBank/DDBJ databases">
        <title>Genome assembly of Steccherinum ochraceum LE-BIN_3174, the white-rot fungus of the Steccherinaceae family (The Residual Polyporoid clade, Polyporales, Basidiomycota).</title>
        <authorList>
            <person name="Fedorova T.V."/>
            <person name="Glazunova O.A."/>
            <person name="Landesman E.O."/>
            <person name="Moiseenko K.V."/>
            <person name="Psurtseva N.V."/>
            <person name="Savinova O.S."/>
            <person name="Shakhova N.V."/>
            <person name="Tyazhelova T.V."/>
            <person name="Vasina D.V."/>
        </authorList>
    </citation>
    <scope>NUCLEOTIDE SEQUENCE [LARGE SCALE GENOMIC DNA]</scope>
    <source>
        <strain evidence="2 3">LE-BIN_3174</strain>
    </source>
</reference>
<feature type="compositionally biased region" description="Basic residues" evidence="1">
    <location>
        <begin position="407"/>
        <end position="417"/>
    </location>
</feature>
<feature type="compositionally biased region" description="Polar residues" evidence="1">
    <location>
        <begin position="235"/>
        <end position="249"/>
    </location>
</feature>
<feature type="region of interest" description="Disordered" evidence="1">
    <location>
        <begin position="287"/>
        <end position="312"/>
    </location>
</feature>
<dbReference type="EMBL" id="RWJN01000161">
    <property type="protein sequence ID" value="TCD65845.1"/>
    <property type="molecule type" value="Genomic_DNA"/>
</dbReference>